<keyword evidence="6" id="KW-0560">Oxidoreductase</keyword>
<evidence type="ECO:0000256" key="7">
    <source>
        <dbReference type="PIRSR" id="PIRSR602403-1"/>
    </source>
</evidence>
<dbReference type="GO" id="GO:0016705">
    <property type="term" value="F:oxidoreductase activity, acting on paired donors, with incorporation or reduction of molecular oxygen"/>
    <property type="evidence" value="ECO:0007669"/>
    <property type="project" value="InterPro"/>
</dbReference>
<dbReference type="PANTHER" id="PTHR24305">
    <property type="entry name" value="CYTOCHROME P450"/>
    <property type="match status" value="1"/>
</dbReference>
<dbReference type="Gene3D" id="1.10.630.10">
    <property type="entry name" value="Cytochrome P450"/>
    <property type="match status" value="1"/>
</dbReference>
<reference evidence="8" key="1">
    <citation type="journal article" date="2023" name="Mol. Phylogenet. Evol.">
        <title>Genome-scale phylogeny and comparative genomics of the fungal order Sordariales.</title>
        <authorList>
            <person name="Hensen N."/>
            <person name="Bonometti L."/>
            <person name="Westerberg I."/>
            <person name="Brannstrom I.O."/>
            <person name="Guillou S."/>
            <person name="Cros-Aarteil S."/>
            <person name="Calhoun S."/>
            <person name="Haridas S."/>
            <person name="Kuo A."/>
            <person name="Mondo S."/>
            <person name="Pangilinan J."/>
            <person name="Riley R."/>
            <person name="LaButti K."/>
            <person name="Andreopoulos B."/>
            <person name="Lipzen A."/>
            <person name="Chen C."/>
            <person name="Yan M."/>
            <person name="Daum C."/>
            <person name="Ng V."/>
            <person name="Clum A."/>
            <person name="Steindorff A."/>
            <person name="Ohm R.A."/>
            <person name="Martin F."/>
            <person name="Silar P."/>
            <person name="Natvig D.O."/>
            <person name="Lalanne C."/>
            <person name="Gautier V."/>
            <person name="Ament-Velasquez S.L."/>
            <person name="Kruys A."/>
            <person name="Hutchinson M.I."/>
            <person name="Powell A.J."/>
            <person name="Barry K."/>
            <person name="Miller A.N."/>
            <person name="Grigoriev I.V."/>
            <person name="Debuchy R."/>
            <person name="Gladieux P."/>
            <person name="Hiltunen Thoren M."/>
            <person name="Johannesson H."/>
        </authorList>
    </citation>
    <scope>NUCLEOTIDE SEQUENCE</scope>
    <source>
        <strain evidence="8">PSN243</strain>
    </source>
</reference>
<evidence type="ECO:0000256" key="4">
    <source>
        <dbReference type="ARBA" id="ARBA00022723"/>
    </source>
</evidence>
<dbReference type="Pfam" id="PF00067">
    <property type="entry name" value="p450"/>
    <property type="match status" value="1"/>
</dbReference>
<dbReference type="Proteomes" id="UP001321760">
    <property type="component" value="Unassembled WGS sequence"/>
</dbReference>
<proteinExistence type="inferred from homology"/>
<comment type="caution">
    <text evidence="8">The sequence shown here is derived from an EMBL/GenBank/DDBJ whole genome shotgun (WGS) entry which is preliminary data.</text>
</comment>
<evidence type="ECO:0000256" key="2">
    <source>
        <dbReference type="ARBA" id="ARBA00010617"/>
    </source>
</evidence>
<dbReference type="InterPro" id="IPR050121">
    <property type="entry name" value="Cytochrome_P450_monoxygenase"/>
</dbReference>
<name>A0AAV9GI60_9PEZI</name>
<evidence type="ECO:0000313" key="9">
    <source>
        <dbReference type="Proteomes" id="UP001321760"/>
    </source>
</evidence>
<dbReference type="PANTHER" id="PTHR24305:SF232">
    <property type="entry name" value="P450, PUTATIVE (EUROFUNG)-RELATED"/>
    <property type="match status" value="1"/>
</dbReference>
<evidence type="ECO:0000256" key="3">
    <source>
        <dbReference type="ARBA" id="ARBA00022617"/>
    </source>
</evidence>
<feature type="binding site" description="axial binding residue" evidence="7">
    <location>
        <position position="465"/>
    </location>
    <ligand>
        <name>heme</name>
        <dbReference type="ChEBI" id="CHEBI:30413"/>
    </ligand>
    <ligandPart>
        <name>Fe</name>
        <dbReference type="ChEBI" id="CHEBI:18248"/>
    </ligandPart>
</feature>
<dbReference type="InterPro" id="IPR036396">
    <property type="entry name" value="Cyt_P450_sf"/>
</dbReference>
<evidence type="ECO:0000256" key="1">
    <source>
        <dbReference type="ARBA" id="ARBA00001971"/>
    </source>
</evidence>
<comment type="similarity">
    <text evidence="2">Belongs to the cytochrome P450 family.</text>
</comment>
<dbReference type="AlphaFoldDB" id="A0AAV9GI60"/>
<comment type="cofactor">
    <cofactor evidence="1 7">
        <name>heme</name>
        <dbReference type="ChEBI" id="CHEBI:30413"/>
    </cofactor>
</comment>
<organism evidence="8 9">
    <name type="scientific">Podospora aff. communis PSN243</name>
    <dbReference type="NCBI Taxonomy" id="3040156"/>
    <lineage>
        <taxon>Eukaryota</taxon>
        <taxon>Fungi</taxon>
        <taxon>Dikarya</taxon>
        <taxon>Ascomycota</taxon>
        <taxon>Pezizomycotina</taxon>
        <taxon>Sordariomycetes</taxon>
        <taxon>Sordariomycetidae</taxon>
        <taxon>Sordariales</taxon>
        <taxon>Podosporaceae</taxon>
        <taxon>Podospora</taxon>
    </lineage>
</organism>
<reference evidence="8" key="2">
    <citation type="submission" date="2023-05" db="EMBL/GenBank/DDBJ databases">
        <authorList>
            <consortium name="Lawrence Berkeley National Laboratory"/>
            <person name="Steindorff A."/>
            <person name="Hensen N."/>
            <person name="Bonometti L."/>
            <person name="Westerberg I."/>
            <person name="Brannstrom I.O."/>
            <person name="Guillou S."/>
            <person name="Cros-Aarteil S."/>
            <person name="Calhoun S."/>
            <person name="Haridas S."/>
            <person name="Kuo A."/>
            <person name="Mondo S."/>
            <person name="Pangilinan J."/>
            <person name="Riley R."/>
            <person name="Labutti K."/>
            <person name="Andreopoulos B."/>
            <person name="Lipzen A."/>
            <person name="Chen C."/>
            <person name="Yanf M."/>
            <person name="Daum C."/>
            <person name="Ng V."/>
            <person name="Clum A."/>
            <person name="Ohm R."/>
            <person name="Martin F."/>
            <person name="Silar P."/>
            <person name="Natvig D."/>
            <person name="Lalanne C."/>
            <person name="Gautier V."/>
            <person name="Ament-Velasquez S.L."/>
            <person name="Kruys A."/>
            <person name="Hutchinson M.I."/>
            <person name="Powell A.J."/>
            <person name="Barry K."/>
            <person name="Miller A.N."/>
            <person name="Grigoriev I.V."/>
            <person name="Debuchy R."/>
            <person name="Gladieux P."/>
            <person name="Thoren M.H."/>
            <person name="Johannesson H."/>
        </authorList>
    </citation>
    <scope>NUCLEOTIDE SEQUENCE</scope>
    <source>
        <strain evidence="8">PSN243</strain>
    </source>
</reference>
<dbReference type="GO" id="GO:0005506">
    <property type="term" value="F:iron ion binding"/>
    <property type="evidence" value="ECO:0007669"/>
    <property type="project" value="InterPro"/>
</dbReference>
<keyword evidence="4 7" id="KW-0479">Metal-binding</keyword>
<dbReference type="GO" id="GO:0020037">
    <property type="term" value="F:heme binding"/>
    <property type="evidence" value="ECO:0007669"/>
    <property type="project" value="InterPro"/>
</dbReference>
<keyword evidence="6" id="KW-0503">Monooxygenase</keyword>
<dbReference type="PRINTS" id="PR00385">
    <property type="entry name" value="P450"/>
</dbReference>
<evidence type="ECO:0000313" key="8">
    <source>
        <dbReference type="EMBL" id="KAK4447007.1"/>
    </source>
</evidence>
<sequence>MSTCWHKPLKDIPYNPNAAKRLMGDLTELMEWKAKGKLRYWFLTLAHRHHSPISQVFLGPFNKPAIVISDYREVSDILSRRDGLHFKRGIKVDSFKGIIPHSFSAMETFDPRFKPNREMAKGLMAPSWLFNTNSRYIYRGALDIVRIWRTNPQLEPRSSRDVANDIKSFAFATIWAAAFGFPLGGFDESESSKSLITIADDESRTQESDRRAARTQWPEEFQSLNILADALAKSFYSPFPRLYHAINNLRPAVRNAWRTMGKHTSSYNIHTDPNTVSSARNALYQQEHRIAEKEGRKFDPEDPRSYLLAGYDTTAGAIIWCVRHLFAHPDWQDRIRKDLYATYPKAHHEDRLPDYAEIQAERSSLLDAFIEEVLRLTTPVITVMLETRYDTKVLGYHIPANTKVFCNLCQSSQAYVGHMKKESWVHDEPELFKPERWLVKDADDKTRFDPAAGPMLGFSAGNRGCWGQRLAYLEIRIFLAVVLWELKLEGVKEQSWDLYESLVTAPKNTASVIPQSNDHFVLFDNWPY</sequence>
<dbReference type="EMBL" id="MU865953">
    <property type="protein sequence ID" value="KAK4447007.1"/>
    <property type="molecule type" value="Genomic_DNA"/>
</dbReference>
<evidence type="ECO:0000256" key="5">
    <source>
        <dbReference type="ARBA" id="ARBA00023004"/>
    </source>
</evidence>
<keyword evidence="5 7" id="KW-0408">Iron</keyword>
<dbReference type="InterPro" id="IPR002403">
    <property type="entry name" value="Cyt_P450_E_grp-IV"/>
</dbReference>
<evidence type="ECO:0000256" key="6">
    <source>
        <dbReference type="ARBA" id="ARBA00023033"/>
    </source>
</evidence>
<gene>
    <name evidence="8" type="ORF">QBC34DRAFT_468808</name>
</gene>
<accession>A0AAV9GI60</accession>
<dbReference type="SUPFAM" id="SSF48264">
    <property type="entry name" value="Cytochrome P450"/>
    <property type="match status" value="1"/>
</dbReference>
<dbReference type="InterPro" id="IPR001128">
    <property type="entry name" value="Cyt_P450"/>
</dbReference>
<dbReference type="GO" id="GO:0004497">
    <property type="term" value="F:monooxygenase activity"/>
    <property type="evidence" value="ECO:0007669"/>
    <property type="project" value="UniProtKB-KW"/>
</dbReference>
<keyword evidence="3 7" id="KW-0349">Heme</keyword>
<protein>
    <submittedName>
        <fullName evidence="8">Cytochrome P450</fullName>
    </submittedName>
</protein>
<dbReference type="PRINTS" id="PR00465">
    <property type="entry name" value="EP450IV"/>
</dbReference>
<keyword evidence="9" id="KW-1185">Reference proteome</keyword>